<comment type="caution">
    <text evidence="8">The sequence shown here is derived from an EMBL/GenBank/DDBJ whole genome shotgun (WGS) entry which is preliminary data.</text>
</comment>
<dbReference type="InterPro" id="IPR000595">
    <property type="entry name" value="cNMP-bd_dom"/>
</dbReference>
<feature type="domain" description="4Fe-4S ferredoxin-type" evidence="7">
    <location>
        <begin position="503"/>
        <end position="532"/>
    </location>
</feature>
<evidence type="ECO:0000313" key="9">
    <source>
        <dbReference type="Proteomes" id="UP000315648"/>
    </source>
</evidence>
<feature type="domain" description="4Fe-4S ferredoxin-type" evidence="7">
    <location>
        <begin position="434"/>
        <end position="462"/>
    </location>
</feature>
<dbReference type="GO" id="GO:0046872">
    <property type="term" value="F:metal ion binding"/>
    <property type="evidence" value="ECO:0007669"/>
    <property type="project" value="UniProtKB-KW"/>
</dbReference>
<evidence type="ECO:0000256" key="4">
    <source>
        <dbReference type="ARBA" id="ARBA00023004"/>
    </source>
</evidence>
<dbReference type="AlphaFoldDB" id="A0A556QL42"/>
<dbReference type="InterPro" id="IPR014710">
    <property type="entry name" value="RmlC-like_jellyroll"/>
</dbReference>
<dbReference type="RefSeq" id="WP_144353769.1">
    <property type="nucleotide sequence ID" value="NZ_CBCRVV010000008.1"/>
</dbReference>
<dbReference type="InterPro" id="IPR017900">
    <property type="entry name" value="4Fe4S_Fe_S_CS"/>
</dbReference>
<evidence type="ECO:0000259" key="6">
    <source>
        <dbReference type="PROSITE" id="PS50042"/>
    </source>
</evidence>
<accession>A0A556QL42</accession>
<dbReference type="Pfam" id="PF00027">
    <property type="entry name" value="cNMP_binding"/>
    <property type="match status" value="1"/>
</dbReference>
<keyword evidence="3" id="KW-0677">Repeat</keyword>
<name>A0A556QL42_9BACT</name>
<dbReference type="EMBL" id="VMBG01000002">
    <property type="protein sequence ID" value="TSJ77366.1"/>
    <property type="molecule type" value="Genomic_DNA"/>
</dbReference>
<dbReference type="InterPro" id="IPR050294">
    <property type="entry name" value="RnfB_subfamily"/>
</dbReference>
<gene>
    <name evidence="8" type="ORF">FPL22_14840</name>
</gene>
<sequence>MSTVVTGLDRPRRWDSPFTDDLTDQDISRLLLRPPFADMKADNFPRSAPLPDVLKNDARLRTYAKGEIIVREGDYGTSAFLILRGSARVVLAPGLPPSAVGRREPARRGIFRAIAQLWANSREDEVARKKTRKGSFTQGKAETNIILQDVPRVLDQHRTATIRAGDFFGEIAALSRMPRTATIFAEEDETELLEIRWQGLRDLMRYDPALRTHIDRIYRERALSTYLAEIPFLQHLDEAGKARVMAATQFETYGDYDWSGDYKKLVQAGASAGKEPIIAAEGDYPNGIVMIRAGFARLTQRYGDGHRTLNYLGSGRIYGWNEIANNWRDPGRPVALQHTLRVIGYTHVLVIPAAVIEQVVLPSLPKHLLPDLINTGGTGAASPFTTSPFAKTIAPAAAADKAVPSVAAAEGSDTRVGSEMIEFLTANRYFNGTETMVIDMDRCTRCDDCVRACSDTHDNNPRFLRHGPIHDSIMVAQACMHCADPVCMIGCPTGAIHRDSFEGEVVINPASCIGCSVCANNCPYDAIRMTEQRDESGGILIASDAKPIVKATKCDLCIDQYGGPACERACPHDALKRINLNTLDELAAWINR</sequence>
<feature type="domain" description="Cyclic nucleotide-binding" evidence="6">
    <location>
        <begin position="232"/>
        <end position="319"/>
    </location>
</feature>
<dbReference type="PROSITE" id="PS00198">
    <property type="entry name" value="4FE4S_FER_1"/>
    <property type="match status" value="1"/>
</dbReference>
<dbReference type="Gene3D" id="3.30.70.20">
    <property type="match status" value="2"/>
</dbReference>
<keyword evidence="1" id="KW-0004">4Fe-4S</keyword>
<keyword evidence="5" id="KW-0411">Iron-sulfur</keyword>
<dbReference type="PRINTS" id="PR00103">
    <property type="entry name" value="CAMPKINASE"/>
</dbReference>
<evidence type="ECO:0000256" key="2">
    <source>
        <dbReference type="ARBA" id="ARBA00022723"/>
    </source>
</evidence>
<organism evidence="8 9">
    <name type="scientific">Rariglobus hedericola</name>
    <dbReference type="NCBI Taxonomy" id="2597822"/>
    <lineage>
        <taxon>Bacteria</taxon>
        <taxon>Pseudomonadati</taxon>
        <taxon>Verrucomicrobiota</taxon>
        <taxon>Opitutia</taxon>
        <taxon>Opitutales</taxon>
        <taxon>Opitutaceae</taxon>
        <taxon>Rariglobus</taxon>
    </lineage>
</organism>
<protein>
    <submittedName>
        <fullName evidence="8">Cyclic nucleotide-binding domain-containing protein</fullName>
    </submittedName>
</protein>
<keyword evidence="2" id="KW-0479">Metal-binding</keyword>
<dbReference type="OrthoDB" id="9779457at2"/>
<keyword evidence="4" id="KW-0408">Iron</keyword>
<evidence type="ECO:0000256" key="1">
    <source>
        <dbReference type="ARBA" id="ARBA00022485"/>
    </source>
</evidence>
<evidence type="ECO:0000256" key="3">
    <source>
        <dbReference type="ARBA" id="ARBA00022737"/>
    </source>
</evidence>
<keyword evidence="9" id="KW-1185">Reference proteome</keyword>
<dbReference type="CDD" id="cd16367">
    <property type="entry name" value="DMSOR_beta_like"/>
    <property type="match status" value="1"/>
</dbReference>
<dbReference type="InterPro" id="IPR017896">
    <property type="entry name" value="4Fe4S_Fe-S-bd"/>
</dbReference>
<dbReference type="Gene3D" id="2.60.120.10">
    <property type="entry name" value="Jelly Rolls"/>
    <property type="match status" value="2"/>
</dbReference>
<evidence type="ECO:0000259" key="7">
    <source>
        <dbReference type="PROSITE" id="PS51379"/>
    </source>
</evidence>
<evidence type="ECO:0000256" key="5">
    <source>
        <dbReference type="ARBA" id="ARBA00023014"/>
    </source>
</evidence>
<feature type="domain" description="Cyclic nucleotide-binding" evidence="6">
    <location>
        <begin position="61"/>
        <end position="204"/>
    </location>
</feature>
<dbReference type="InterPro" id="IPR018490">
    <property type="entry name" value="cNMP-bd_dom_sf"/>
</dbReference>
<dbReference type="Proteomes" id="UP000315648">
    <property type="component" value="Unassembled WGS sequence"/>
</dbReference>
<dbReference type="PANTHER" id="PTHR42859:SF17">
    <property type="entry name" value="ELECTRON TRANSPORT PROTEIN HYDN-RELATED"/>
    <property type="match status" value="1"/>
</dbReference>
<dbReference type="PROSITE" id="PS50042">
    <property type="entry name" value="CNMP_BINDING_3"/>
    <property type="match status" value="2"/>
</dbReference>
<dbReference type="PROSITE" id="PS51379">
    <property type="entry name" value="4FE4S_FER_2"/>
    <property type="match status" value="2"/>
</dbReference>
<evidence type="ECO:0000313" key="8">
    <source>
        <dbReference type="EMBL" id="TSJ77366.1"/>
    </source>
</evidence>
<dbReference type="PANTHER" id="PTHR42859">
    <property type="entry name" value="OXIDOREDUCTASE"/>
    <property type="match status" value="1"/>
</dbReference>
<dbReference type="GO" id="GO:0051539">
    <property type="term" value="F:4 iron, 4 sulfur cluster binding"/>
    <property type="evidence" value="ECO:0007669"/>
    <property type="project" value="UniProtKB-KW"/>
</dbReference>
<dbReference type="SUPFAM" id="SSF51206">
    <property type="entry name" value="cAMP-binding domain-like"/>
    <property type="match status" value="2"/>
</dbReference>
<dbReference type="SUPFAM" id="SSF54862">
    <property type="entry name" value="4Fe-4S ferredoxins"/>
    <property type="match status" value="1"/>
</dbReference>
<dbReference type="Pfam" id="PF13247">
    <property type="entry name" value="Fer4_11"/>
    <property type="match status" value="1"/>
</dbReference>
<dbReference type="CDD" id="cd00038">
    <property type="entry name" value="CAP_ED"/>
    <property type="match status" value="1"/>
</dbReference>
<reference evidence="8 9" key="1">
    <citation type="submission" date="2019-07" db="EMBL/GenBank/DDBJ databases">
        <title>Description of 53C-WASEF.</title>
        <authorList>
            <person name="Pitt A."/>
            <person name="Hahn M.W."/>
        </authorList>
    </citation>
    <scope>NUCLEOTIDE SEQUENCE [LARGE SCALE GENOMIC DNA]</scope>
    <source>
        <strain evidence="8 9">53C-WASEF</strain>
    </source>
</reference>
<proteinExistence type="predicted"/>